<dbReference type="InterPro" id="IPR012337">
    <property type="entry name" value="RNaseH-like_sf"/>
</dbReference>
<evidence type="ECO:0000313" key="3">
    <source>
        <dbReference type="EMBL" id="KAI7836358.1"/>
    </source>
</evidence>
<dbReference type="InterPro" id="IPR052408">
    <property type="entry name" value="Exonuclease_MUT-7-like"/>
</dbReference>
<dbReference type="Pfam" id="PF01612">
    <property type="entry name" value="DNA_pol_A_exo1"/>
    <property type="match status" value="1"/>
</dbReference>
<protein>
    <recommendedName>
        <fullName evidence="2">3'-5' exonuclease domain-containing protein</fullName>
    </recommendedName>
</protein>
<dbReference type="AlphaFoldDB" id="A0AAD5H0A5"/>
<dbReference type="InterPro" id="IPR036397">
    <property type="entry name" value="RNaseH_sf"/>
</dbReference>
<evidence type="ECO:0000313" key="4">
    <source>
        <dbReference type="Proteomes" id="UP001205105"/>
    </source>
</evidence>
<feature type="domain" description="3'-5' exonuclease" evidence="2">
    <location>
        <begin position="409"/>
        <end position="596"/>
    </location>
</feature>
<organism evidence="3 4">
    <name type="scientific">Chlorella ohadii</name>
    <dbReference type="NCBI Taxonomy" id="2649997"/>
    <lineage>
        <taxon>Eukaryota</taxon>
        <taxon>Viridiplantae</taxon>
        <taxon>Chlorophyta</taxon>
        <taxon>core chlorophytes</taxon>
        <taxon>Trebouxiophyceae</taxon>
        <taxon>Chlorellales</taxon>
        <taxon>Chlorellaceae</taxon>
        <taxon>Chlorella clade</taxon>
        <taxon>Chlorella</taxon>
    </lineage>
</organism>
<dbReference type="EMBL" id="JADXDR010000192">
    <property type="protein sequence ID" value="KAI7836358.1"/>
    <property type="molecule type" value="Genomic_DNA"/>
</dbReference>
<dbReference type="Proteomes" id="UP001205105">
    <property type="component" value="Unassembled WGS sequence"/>
</dbReference>
<evidence type="ECO:0000256" key="1">
    <source>
        <dbReference type="SAM" id="MobiDB-lite"/>
    </source>
</evidence>
<dbReference type="GO" id="GO:0003676">
    <property type="term" value="F:nucleic acid binding"/>
    <property type="evidence" value="ECO:0007669"/>
    <property type="project" value="InterPro"/>
</dbReference>
<accession>A0AAD5H0A5</accession>
<reference evidence="3" key="1">
    <citation type="submission" date="2020-11" db="EMBL/GenBank/DDBJ databases">
        <title>Chlorella ohadii genome sequencing and assembly.</title>
        <authorList>
            <person name="Murik O."/>
            <person name="Treves H."/>
            <person name="Kedem I."/>
            <person name="Shotland Y."/>
            <person name="Kaplan A."/>
        </authorList>
    </citation>
    <scope>NUCLEOTIDE SEQUENCE</scope>
    <source>
        <strain evidence="3">1</strain>
    </source>
</reference>
<dbReference type="SMART" id="SM00474">
    <property type="entry name" value="35EXOc"/>
    <property type="match status" value="1"/>
</dbReference>
<proteinExistence type="predicted"/>
<dbReference type="Gene3D" id="3.30.420.10">
    <property type="entry name" value="Ribonuclease H-like superfamily/Ribonuclease H"/>
    <property type="match status" value="1"/>
</dbReference>
<evidence type="ECO:0000259" key="2">
    <source>
        <dbReference type="SMART" id="SM00474"/>
    </source>
</evidence>
<dbReference type="GO" id="GO:0006139">
    <property type="term" value="P:nucleobase-containing compound metabolic process"/>
    <property type="evidence" value="ECO:0007669"/>
    <property type="project" value="InterPro"/>
</dbReference>
<dbReference type="GO" id="GO:0008408">
    <property type="term" value="F:3'-5' exonuclease activity"/>
    <property type="evidence" value="ECO:0007669"/>
    <property type="project" value="InterPro"/>
</dbReference>
<dbReference type="PANTHER" id="PTHR47765">
    <property type="entry name" value="3'-5' EXONUCLEASE DOMAIN-CONTAINING PROTEIN"/>
    <property type="match status" value="1"/>
</dbReference>
<name>A0AAD5H0A5_9CHLO</name>
<feature type="region of interest" description="Disordered" evidence="1">
    <location>
        <begin position="615"/>
        <end position="638"/>
    </location>
</feature>
<sequence>MDAACVAELQASLARRDAVPFVAVCRDALRQKAAFPALRQCVRELLAEAHDDEEVGLGDFLLSAVEEALASPETAAICHLILDTCSELPGWHPRLGPHHAVGVLLRCAAEQPRLAPKVAAAFHLTVDAFSVADQVALLDAISGLLDASATSAAGVALLLHFGPPVQRHFHLEAVLEDLVLSSQDPVATRFVQQLGSRDMQALYVSFCLQYGQLRSANNAVKTFKLQQEFPDVERLHKAKQLDKMCSKGLWGVAGQYVGEEPQLQRTLVQAMLLAGELTLAQDHMRLFGLQTASKLLWAQDEFQISPERLAEEQARRREQYLQLPAGIQLHFVDSVQALASMGRHLEGLLRPHRHGSVHHSIIATDEAAAAAAAAAAGAQGEQLLQAAAVGAAGAAGSSASSASLASAADAPAASTIGADRDAELLPALGVDLEWQPDAENSSPPSLLQLSTDSEVFLVDLLALAPHEAELAAALAPILTSDRVFKLGCGIASDCKKLADHHPAAFSLVRSCLDLSVMWRSHHIEQSGKRSTAGFKRRAGEVSLSMLAQTVLGKPLDKSQQVSNWGQRPLSAQQLSYAALDAFCAVLIFRGLGQEHHPFRTRQGLSHHAFTYDRRHGGVNGGGHHAPARRPPGGSSSLSVRCRQHAGLLGPC</sequence>
<dbReference type="PANTHER" id="PTHR47765:SF2">
    <property type="entry name" value="EXONUCLEASE MUT-7 HOMOLOG"/>
    <property type="match status" value="1"/>
</dbReference>
<keyword evidence="4" id="KW-1185">Reference proteome</keyword>
<gene>
    <name evidence="3" type="ORF">COHA_009779</name>
</gene>
<dbReference type="SUPFAM" id="SSF53098">
    <property type="entry name" value="Ribonuclease H-like"/>
    <property type="match status" value="1"/>
</dbReference>
<dbReference type="InterPro" id="IPR002562">
    <property type="entry name" value="3'-5'_exonuclease_dom"/>
</dbReference>
<comment type="caution">
    <text evidence="3">The sequence shown here is derived from an EMBL/GenBank/DDBJ whole genome shotgun (WGS) entry which is preliminary data.</text>
</comment>